<keyword evidence="4" id="KW-1185">Reference proteome</keyword>
<dbReference type="AlphaFoldDB" id="A0A2H3JC78"/>
<sequence length="290" mass="32378">MFARSPRIVCPPPALRHVRTYVVTVDPPRVYPNKSVPRVYSERKTFLYHQYTRMFQASLNSPLIFLQHSDFSVQKFVQLRREIAVAAARYAGTPTLSGLSPQPLPDPPKLMIMRTALFGVALRDFSPLDRQTVKDIADLVEGGLAVLSFPSLDPPQMNAILRAIQRTVPPRPPKTPQRLEQERKEREAAFVPGRRQKRVKTPKEPHLKLMGALIEGRVFKAPGVLDVAKLPTLDTLRAQLIGLLSAPAMQLSMVLNEASGARLARTLEGLKKSLEEEPRSQDGQPSAEKS</sequence>
<dbReference type="PANTHER" id="PTHR11560">
    <property type="entry name" value="39S RIBOSOMAL PROTEIN L10, MITOCHONDRIAL"/>
    <property type="match status" value="1"/>
</dbReference>
<dbReference type="InterPro" id="IPR047865">
    <property type="entry name" value="Ribosomal_uL10_bac_type"/>
</dbReference>
<reference evidence="3 4" key="1">
    <citation type="journal article" date="2012" name="Science">
        <title>The Paleozoic origin of enzymatic lignin decomposition reconstructed from 31 fungal genomes.</title>
        <authorList>
            <person name="Floudas D."/>
            <person name="Binder M."/>
            <person name="Riley R."/>
            <person name="Barry K."/>
            <person name="Blanchette R.A."/>
            <person name="Henrissat B."/>
            <person name="Martinez A.T."/>
            <person name="Otillar R."/>
            <person name="Spatafora J.W."/>
            <person name="Yadav J.S."/>
            <person name="Aerts A."/>
            <person name="Benoit I."/>
            <person name="Boyd A."/>
            <person name="Carlson A."/>
            <person name="Copeland A."/>
            <person name="Coutinho P.M."/>
            <person name="de Vries R.P."/>
            <person name="Ferreira P."/>
            <person name="Findley K."/>
            <person name="Foster B."/>
            <person name="Gaskell J."/>
            <person name="Glotzer D."/>
            <person name="Gorecki P."/>
            <person name="Heitman J."/>
            <person name="Hesse C."/>
            <person name="Hori C."/>
            <person name="Igarashi K."/>
            <person name="Jurgens J.A."/>
            <person name="Kallen N."/>
            <person name="Kersten P."/>
            <person name="Kohler A."/>
            <person name="Kuees U."/>
            <person name="Kumar T.K.A."/>
            <person name="Kuo A."/>
            <person name="LaButti K."/>
            <person name="Larrondo L.F."/>
            <person name="Lindquist E."/>
            <person name="Ling A."/>
            <person name="Lombard V."/>
            <person name="Lucas S."/>
            <person name="Lundell T."/>
            <person name="Martin R."/>
            <person name="McLaughlin D.J."/>
            <person name="Morgenstern I."/>
            <person name="Morin E."/>
            <person name="Murat C."/>
            <person name="Nagy L.G."/>
            <person name="Nolan M."/>
            <person name="Ohm R.A."/>
            <person name="Patyshakuliyeva A."/>
            <person name="Rokas A."/>
            <person name="Ruiz-Duenas F.J."/>
            <person name="Sabat G."/>
            <person name="Salamov A."/>
            <person name="Samejima M."/>
            <person name="Schmutz J."/>
            <person name="Slot J.C."/>
            <person name="St John F."/>
            <person name="Stenlid J."/>
            <person name="Sun H."/>
            <person name="Sun S."/>
            <person name="Syed K."/>
            <person name="Tsang A."/>
            <person name="Wiebenga A."/>
            <person name="Young D."/>
            <person name="Pisabarro A."/>
            <person name="Eastwood D.C."/>
            <person name="Martin F."/>
            <person name="Cullen D."/>
            <person name="Grigoriev I.V."/>
            <person name="Hibbett D.S."/>
        </authorList>
    </citation>
    <scope>NUCLEOTIDE SEQUENCE [LARGE SCALE GENOMIC DNA]</scope>
    <source>
        <strain evidence="3 4">MD-104</strain>
    </source>
</reference>
<evidence type="ECO:0000313" key="3">
    <source>
        <dbReference type="EMBL" id="PCH34284.1"/>
    </source>
</evidence>
<evidence type="ECO:0008006" key="5">
    <source>
        <dbReference type="Google" id="ProtNLM"/>
    </source>
</evidence>
<feature type="region of interest" description="Disordered" evidence="2">
    <location>
        <begin position="270"/>
        <end position="290"/>
    </location>
</feature>
<gene>
    <name evidence="3" type="ORF">WOLCODRAFT_62157</name>
</gene>
<dbReference type="Proteomes" id="UP000218811">
    <property type="component" value="Unassembled WGS sequence"/>
</dbReference>
<dbReference type="OrthoDB" id="360689at2759"/>
<protein>
    <recommendedName>
        <fullName evidence="5">Ribosomal protein L10</fullName>
    </recommendedName>
</protein>
<dbReference type="InterPro" id="IPR043141">
    <property type="entry name" value="Ribosomal_uL10-like_sf"/>
</dbReference>
<dbReference type="EMBL" id="KB467831">
    <property type="protein sequence ID" value="PCH34284.1"/>
    <property type="molecule type" value="Genomic_DNA"/>
</dbReference>
<proteinExistence type="inferred from homology"/>
<name>A0A2H3JC78_WOLCO</name>
<accession>A0A2H3JC78</accession>
<organism evidence="3 4">
    <name type="scientific">Wolfiporia cocos (strain MD-104)</name>
    <name type="common">Brown rot fungus</name>
    <dbReference type="NCBI Taxonomy" id="742152"/>
    <lineage>
        <taxon>Eukaryota</taxon>
        <taxon>Fungi</taxon>
        <taxon>Dikarya</taxon>
        <taxon>Basidiomycota</taxon>
        <taxon>Agaricomycotina</taxon>
        <taxon>Agaricomycetes</taxon>
        <taxon>Polyporales</taxon>
        <taxon>Phaeolaceae</taxon>
        <taxon>Wolfiporia</taxon>
    </lineage>
</organism>
<evidence type="ECO:0000256" key="1">
    <source>
        <dbReference type="ARBA" id="ARBA00008889"/>
    </source>
</evidence>
<evidence type="ECO:0000313" key="4">
    <source>
        <dbReference type="Proteomes" id="UP000218811"/>
    </source>
</evidence>
<dbReference type="Gene3D" id="3.30.70.1730">
    <property type="match status" value="1"/>
</dbReference>
<comment type="similarity">
    <text evidence="1">Belongs to the universal ribosomal protein uL10 family.</text>
</comment>
<dbReference type="OMA" id="YLYNQYT"/>
<dbReference type="SUPFAM" id="SSF160369">
    <property type="entry name" value="Ribosomal protein L10-like"/>
    <property type="match status" value="1"/>
</dbReference>
<feature type="compositionally biased region" description="Basic and acidic residues" evidence="2">
    <location>
        <begin position="270"/>
        <end position="280"/>
    </location>
</feature>
<evidence type="ECO:0000256" key="2">
    <source>
        <dbReference type="SAM" id="MobiDB-lite"/>
    </source>
</evidence>
<dbReference type="STRING" id="742152.A0A2H3JC78"/>